<evidence type="ECO:0000256" key="7">
    <source>
        <dbReference type="SAM" id="MobiDB-lite"/>
    </source>
</evidence>
<evidence type="ECO:0000256" key="6">
    <source>
        <dbReference type="SAM" id="Coils"/>
    </source>
</evidence>
<dbReference type="InterPro" id="IPR006612">
    <property type="entry name" value="THAP_Znf"/>
</dbReference>
<dbReference type="RefSeq" id="XP_026677128.1">
    <property type="nucleotide sequence ID" value="XM_026821327.1"/>
</dbReference>
<feature type="region of interest" description="Disordered" evidence="7">
    <location>
        <begin position="248"/>
        <end position="278"/>
    </location>
</feature>
<keyword evidence="2 5" id="KW-0863">Zinc-finger</keyword>
<name>A0A3Q0ILJ4_DIACI</name>
<evidence type="ECO:0000256" key="3">
    <source>
        <dbReference type="ARBA" id="ARBA00022833"/>
    </source>
</evidence>
<feature type="region of interest" description="Disordered" evidence="7">
    <location>
        <begin position="496"/>
        <end position="679"/>
    </location>
</feature>
<dbReference type="Pfam" id="PF05485">
    <property type="entry name" value="THAP"/>
    <property type="match status" value="1"/>
</dbReference>
<dbReference type="GO" id="GO:0008270">
    <property type="term" value="F:zinc ion binding"/>
    <property type="evidence" value="ECO:0007669"/>
    <property type="project" value="UniProtKB-KW"/>
</dbReference>
<feature type="domain" description="THAP-type" evidence="8">
    <location>
        <begin position="8"/>
        <end position="117"/>
    </location>
</feature>
<keyword evidence="3" id="KW-0862">Zinc</keyword>
<dbReference type="AlphaFoldDB" id="A0A3Q0ILJ4"/>
<dbReference type="PaxDb" id="121845-A0A3Q0ILJ4"/>
<evidence type="ECO:0000256" key="5">
    <source>
        <dbReference type="PROSITE-ProRule" id="PRU00309"/>
    </source>
</evidence>
<reference evidence="10 11" key="1">
    <citation type="submission" date="2025-04" db="UniProtKB">
        <authorList>
            <consortium name="RefSeq"/>
        </authorList>
    </citation>
    <scope>IDENTIFICATION</scope>
</reference>
<sequence length="747" mass="83491">MAHKNRGRTLYCCVTSCTSNRKSTIPNNTALQNDPEAVTFHQFPRNPERQTAWIEKCFGKDSNSKYLEILQSGRKTPLYICSKHFTPDDFTESFAYGELLKFPSKRGLKFTAVPSIDLPDHSQQNLSDSSDECNTTYQFISEEPSESYQTISNQNQSFSNPNTPISEKLRQLREEGKRRILQLIKENEELYKCPIHKVNKPDCSIENCVLRAKRSKKYESSQSVDEIYGENSVDESNVEDVTLDEAIADRNYNDESNSNPISYEDDPDDPPYAPENNSVTLKDFLQNYSTTSPANTVKLIPDQKKKKILFTFVSKKANPSKSLDHSSNQSFIVEEANFVELAGLDDGISENIRTLGTLVTPKPLASTPVRTLSSKSLEKVKKIDQLISENNLLISNYSSIDQGIRKRSATFKTPSEGQETTLSVESSVNKENSSANPHQVPPPDTIKQYEAKLIEQSELIKKLLDRVQKLEEENRCLKELEEENEFLKSLLYRESSGDTDQNRIGNTSLRNRSGNTSLQNRSGSTNLQNRTVSGNTNLQNRTVSEKTNPQNQSRKVDSRTLSNTKGKPARQSGKGRKFVDKPGPKSTKRNPLSAADIQKRLQSAGVKEYSLSESQSNAAGQVTARRNSANAGVRSDESRNSVHESNLSQAVRNENSPSQTVRNSDKAVPNGGNSLSSAVGSNPLEYIVLQSSTEGFTEVQVVRQDQLVELIDEDTRSADGIDDYNEIEELCETENIEDAEEELIAGD</sequence>
<evidence type="ECO:0000313" key="9">
    <source>
        <dbReference type="Proteomes" id="UP000079169"/>
    </source>
</evidence>
<dbReference type="SMART" id="SM00980">
    <property type="entry name" value="THAP"/>
    <property type="match status" value="1"/>
</dbReference>
<dbReference type="Proteomes" id="UP000079169">
    <property type="component" value="Unplaced"/>
</dbReference>
<organism evidence="9 11">
    <name type="scientific">Diaphorina citri</name>
    <name type="common">Asian citrus psyllid</name>
    <dbReference type="NCBI Taxonomy" id="121845"/>
    <lineage>
        <taxon>Eukaryota</taxon>
        <taxon>Metazoa</taxon>
        <taxon>Ecdysozoa</taxon>
        <taxon>Arthropoda</taxon>
        <taxon>Hexapoda</taxon>
        <taxon>Insecta</taxon>
        <taxon>Pterygota</taxon>
        <taxon>Neoptera</taxon>
        <taxon>Paraneoptera</taxon>
        <taxon>Hemiptera</taxon>
        <taxon>Sternorrhyncha</taxon>
        <taxon>Psylloidea</taxon>
        <taxon>Psyllidae</taxon>
        <taxon>Diaphorininae</taxon>
        <taxon>Diaphorina</taxon>
    </lineage>
</organism>
<dbReference type="GeneID" id="108252010"/>
<accession>A0A3Q0ILJ4</accession>
<dbReference type="SUPFAM" id="SSF57716">
    <property type="entry name" value="Glucocorticoid receptor-like (DNA-binding domain)"/>
    <property type="match status" value="1"/>
</dbReference>
<feature type="compositionally biased region" description="Polar residues" evidence="7">
    <location>
        <begin position="498"/>
        <end position="565"/>
    </location>
</feature>
<feature type="compositionally biased region" description="Polar residues" evidence="7">
    <location>
        <begin position="643"/>
        <end position="662"/>
    </location>
</feature>
<evidence type="ECO:0000313" key="10">
    <source>
        <dbReference type="RefSeq" id="XP_026677128.1"/>
    </source>
</evidence>
<keyword evidence="6" id="KW-0175">Coiled coil</keyword>
<gene>
    <name evidence="10 11" type="primary">LOC108252010</name>
</gene>
<keyword evidence="4 5" id="KW-0238">DNA-binding</keyword>
<evidence type="ECO:0000256" key="4">
    <source>
        <dbReference type="ARBA" id="ARBA00023125"/>
    </source>
</evidence>
<protein>
    <submittedName>
        <fullName evidence="10">Uncharacterized protein LOC108252010 isoform X2</fullName>
    </submittedName>
    <submittedName>
        <fullName evidence="11">Uncharacterized protein LOC108252010 isoform X3</fullName>
    </submittedName>
</protein>
<proteinExistence type="predicted"/>
<evidence type="ECO:0000259" key="8">
    <source>
        <dbReference type="PROSITE" id="PS50950"/>
    </source>
</evidence>
<evidence type="ECO:0000256" key="2">
    <source>
        <dbReference type="ARBA" id="ARBA00022771"/>
    </source>
</evidence>
<dbReference type="SMART" id="SM00692">
    <property type="entry name" value="DM3"/>
    <property type="match status" value="1"/>
</dbReference>
<evidence type="ECO:0000256" key="1">
    <source>
        <dbReference type="ARBA" id="ARBA00022723"/>
    </source>
</evidence>
<dbReference type="PROSITE" id="PS50950">
    <property type="entry name" value="ZF_THAP"/>
    <property type="match status" value="1"/>
</dbReference>
<evidence type="ECO:0000313" key="11">
    <source>
        <dbReference type="RefSeq" id="XP_026677129.1"/>
    </source>
</evidence>
<feature type="compositionally biased region" description="Polar residues" evidence="7">
    <location>
        <begin position="611"/>
        <end position="630"/>
    </location>
</feature>
<keyword evidence="1" id="KW-0479">Metal-binding</keyword>
<keyword evidence="9" id="KW-1185">Reference proteome</keyword>
<dbReference type="GO" id="GO:0003677">
    <property type="term" value="F:DNA binding"/>
    <property type="evidence" value="ECO:0007669"/>
    <property type="project" value="UniProtKB-UniRule"/>
</dbReference>
<dbReference type="RefSeq" id="XP_026677129.1">
    <property type="nucleotide sequence ID" value="XM_026821328.1"/>
</dbReference>
<feature type="coiled-coil region" evidence="6">
    <location>
        <begin position="446"/>
        <end position="490"/>
    </location>
</feature>